<name>A0A4Y2TDM3_ARAVE</name>
<dbReference type="EMBL" id="BGPR01027835">
    <property type="protein sequence ID" value="GBN98637.1"/>
    <property type="molecule type" value="Genomic_DNA"/>
</dbReference>
<evidence type="ECO:0000313" key="1">
    <source>
        <dbReference type="EMBL" id="GBN98637.1"/>
    </source>
</evidence>
<keyword evidence="2" id="KW-1185">Reference proteome</keyword>
<comment type="caution">
    <text evidence="1">The sequence shown here is derived from an EMBL/GenBank/DDBJ whole genome shotgun (WGS) entry which is preliminary data.</text>
</comment>
<organism evidence="1 2">
    <name type="scientific">Araneus ventricosus</name>
    <name type="common">Orbweaver spider</name>
    <name type="synonym">Epeira ventricosa</name>
    <dbReference type="NCBI Taxonomy" id="182803"/>
    <lineage>
        <taxon>Eukaryota</taxon>
        <taxon>Metazoa</taxon>
        <taxon>Ecdysozoa</taxon>
        <taxon>Arthropoda</taxon>
        <taxon>Chelicerata</taxon>
        <taxon>Arachnida</taxon>
        <taxon>Araneae</taxon>
        <taxon>Araneomorphae</taxon>
        <taxon>Entelegynae</taxon>
        <taxon>Araneoidea</taxon>
        <taxon>Araneidae</taxon>
        <taxon>Araneus</taxon>
    </lineage>
</organism>
<dbReference type="Proteomes" id="UP000499080">
    <property type="component" value="Unassembled WGS sequence"/>
</dbReference>
<accession>A0A4Y2TDM3</accession>
<sequence>MFLKLGMRLKITQRVMVESYAHFPRACDSCVWEGKTLANQLESYPESADKIVKIHKTVERTAEEDYARRTKSLFKYYPPKVEEEFPQNCCCEDEGDDVSLEAASRLVGV</sequence>
<dbReference type="AlphaFoldDB" id="A0A4Y2TDM3"/>
<protein>
    <submittedName>
        <fullName evidence="1">Uncharacterized protein</fullName>
    </submittedName>
</protein>
<gene>
    <name evidence="1" type="ORF">AVEN_145383_1</name>
</gene>
<proteinExistence type="predicted"/>
<reference evidence="1 2" key="1">
    <citation type="journal article" date="2019" name="Sci. Rep.">
        <title>Orb-weaving spider Araneus ventricosus genome elucidates the spidroin gene catalogue.</title>
        <authorList>
            <person name="Kono N."/>
            <person name="Nakamura H."/>
            <person name="Ohtoshi R."/>
            <person name="Moran D.A.P."/>
            <person name="Shinohara A."/>
            <person name="Yoshida Y."/>
            <person name="Fujiwara M."/>
            <person name="Mori M."/>
            <person name="Tomita M."/>
            <person name="Arakawa K."/>
        </authorList>
    </citation>
    <scope>NUCLEOTIDE SEQUENCE [LARGE SCALE GENOMIC DNA]</scope>
</reference>
<evidence type="ECO:0000313" key="2">
    <source>
        <dbReference type="Proteomes" id="UP000499080"/>
    </source>
</evidence>